<dbReference type="KEGG" id="hhl:Halha_0712"/>
<dbReference type="Pfam" id="PF01520">
    <property type="entry name" value="Amidase_3"/>
    <property type="match status" value="1"/>
</dbReference>
<dbReference type="CDD" id="cd02696">
    <property type="entry name" value="MurNAc-LAA"/>
    <property type="match status" value="1"/>
</dbReference>
<keyword evidence="2" id="KW-1133">Transmembrane helix</keyword>
<reference evidence="5" key="1">
    <citation type="submission" date="2012-02" db="EMBL/GenBank/DDBJ databases">
        <title>The complete genome of Halobacteroides halobius DSM 5150.</title>
        <authorList>
            <person name="Lucas S."/>
            <person name="Copeland A."/>
            <person name="Lapidus A."/>
            <person name="Glavina del Rio T."/>
            <person name="Dalin E."/>
            <person name="Tice H."/>
            <person name="Bruce D."/>
            <person name="Goodwin L."/>
            <person name="Pitluck S."/>
            <person name="Peters L."/>
            <person name="Mikhailova N."/>
            <person name="Gu W."/>
            <person name="Kyrpides N."/>
            <person name="Mavromatis K."/>
            <person name="Ivanova N."/>
            <person name="Brettin T."/>
            <person name="Detter J.C."/>
            <person name="Han C."/>
            <person name="Larimer F."/>
            <person name="Land M."/>
            <person name="Hauser L."/>
            <person name="Markowitz V."/>
            <person name="Cheng J.-F."/>
            <person name="Hugenholtz P."/>
            <person name="Woyke T."/>
            <person name="Wu D."/>
            <person name="Tindall B."/>
            <person name="Pomrenke H."/>
            <person name="Brambilla E."/>
            <person name="Klenk H.-P."/>
            <person name="Eisen J.A."/>
        </authorList>
    </citation>
    <scope>NUCLEOTIDE SEQUENCE [LARGE SCALE GENOMIC DNA]</scope>
    <source>
        <strain evidence="5">ATCC 35273 / DSM 5150 / MD-1</strain>
    </source>
</reference>
<protein>
    <submittedName>
        <fullName evidence="4">N-acetylmuramoyl-L-alanine amidase</fullName>
    </submittedName>
</protein>
<feature type="domain" description="MurNAc-LAA" evidence="3">
    <location>
        <begin position="108"/>
        <end position="218"/>
    </location>
</feature>
<dbReference type="InterPro" id="IPR050695">
    <property type="entry name" value="N-acetylmuramoyl_amidase_3"/>
</dbReference>
<evidence type="ECO:0000259" key="3">
    <source>
        <dbReference type="SMART" id="SM00646"/>
    </source>
</evidence>
<dbReference type="PANTHER" id="PTHR30404:SF0">
    <property type="entry name" value="N-ACETYLMURAMOYL-L-ALANINE AMIDASE AMIC"/>
    <property type="match status" value="1"/>
</dbReference>
<dbReference type="Proteomes" id="UP000010880">
    <property type="component" value="Chromosome"/>
</dbReference>
<accession>L0K809</accession>
<dbReference type="GO" id="GO:0008745">
    <property type="term" value="F:N-acetylmuramoyl-L-alanine amidase activity"/>
    <property type="evidence" value="ECO:0007669"/>
    <property type="project" value="InterPro"/>
</dbReference>
<dbReference type="EMBL" id="CP003359">
    <property type="protein sequence ID" value="AGB40685.1"/>
    <property type="molecule type" value="Genomic_DNA"/>
</dbReference>
<dbReference type="RefSeq" id="WP_015326411.1">
    <property type="nucleotide sequence ID" value="NC_019978.1"/>
</dbReference>
<dbReference type="AlphaFoldDB" id="L0K809"/>
<keyword evidence="1" id="KW-0378">Hydrolase</keyword>
<keyword evidence="5" id="KW-1185">Reference proteome</keyword>
<keyword evidence="2" id="KW-0472">Membrane</keyword>
<sequence>MKRRLYFISIPIIMLILISIFLLSSGITWVIKSKPTTSQLKRTIIIDAGHGGVDPGTHKNGVLEKNINLAIAKKLANFLSRGNFNLIMTRTEDRLYQDDRNKDIRHRVKVANQNKADLLVSIHVNSFPSSSSFGGQTFYASDDKQGKKLAAAIQKQLIAIQPQNHRQIKSASYYLLKKTKIPAVIIEVGFISNSQDRNRITNPKKQEKIARAIGKGVINYLNNQLEN</sequence>
<gene>
    <name evidence="4" type="ordered locus">Halha_0712</name>
</gene>
<dbReference type="STRING" id="748449.Halha_0712"/>
<keyword evidence="2" id="KW-0812">Transmembrane</keyword>
<dbReference type="Gene3D" id="3.40.630.40">
    <property type="entry name" value="Zn-dependent exopeptidases"/>
    <property type="match status" value="1"/>
</dbReference>
<dbReference type="SUPFAM" id="SSF53187">
    <property type="entry name" value="Zn-dependent exopeptidases"/>
    <property type="match status" value="1"/>
</dbReference>
<dbReference type="GO" id="GO:0030288">
    <property type="term" value="C:outer membrane-bounded periplasmic space"/>
    <property type="evidence" value="ECO:0007669"/>
    <property type="project" value="TreeGrafter"/>
</dbReference>
<feature type="transmembrane region" description="Helical" evidence="2">
    <location>
        <begin position="6"/>
        <end position="31"/>
    </location>
</feature>
<dbReference type="SMART" id="SM00646">
    <property type="entry name" value="Ami_3"/>
    <property type="match status" value="1"/>
</dbReference>
<evidence type="ECO:0000256" key="2">
    <source>
        <dbReference type="SAM" id="Phobius"/>
    </source>
</evidence>
<evidence type="ECO:0000256" key="1">
    <source>
        <dbReference type="ARBA" id="ARBA00022801"/>
    </source>
</evidence>
<evidence type="ECO:0000313" key="5">
    <source>
        <dbReference type="Proteomes" id="UP000010880"/>
    </source>
</evidence>
<dbReference type="PATRIC" id="fig|748449.3.peg.670"/>
<dbReference type="eggNOG" id="COG0860">
    <property type="taxonomic scope" value="Bacteria"/>
</dbReference>
<dbReference type="PANTHER" id="PTHR30404">
    <property type="entry name" value="N-ACETYLMURAMOYL-L-ALANINE AMIDASE"/>
    <property type="match status" value="1"/>
</dbReference>
<proteinExistence type="predicted"/>
<dbReference type="HOGENOM" id="CLU_014322_7_1_9"/>
<dbReference type="InterPro" id="IPR002508">
    <property type="entry name" value="MurNAc-LAA_cat"/>
</dbReference>
<name>L0K809_HALHC</name>
<organism evidence="4 5">
    <name type="scientific">Halobacteroides halobius (strain ATCC 35273 / DSM 5150 / MD-1)</name>
    <dbReference type="NCBI Taxonomy" id="748449"/>
    <lineage>
        <taxon>Bacteria</taxon>
        <taxon>Bacillati</taxon>
        <taxon>Bacillota</taxon>
        <taxon>Clostridia</taxon>
        <taxon>Halanaerobiales</taxon>
        <taxon>Halobacteroidaceae</taxon>
        <taxon>Halobacteroides</taxon>
    </lineage>
</organism>
<dbReference type="GO" id="GO:0009253">
    <property type="term" value="P:peptidoglycan catabolic process"/>
    <property type="evidence" value="ECO:0007669"/>
    <property type="project" value="InterPro"/>
</dbReference>
<evidence type="ECO:0000313" key="4">
    <source>
        <dbReference type="EMBL" id="AGB40685.1"/>
    </source>
</evidence>